<reference evidence="1" key="2">
    <citation type="submission" date="2022-03" db="EMBL/GenBank/DDBJ databases">
        <title>Draft title - Genomic analysis of global carrot germplasm unveils the trajectory of domestication and the origin of high carotenoid orange carrot.</title>
        <authorList>
            <person name="Iorizzo M."/>
            <person name="Ellison S."/>
            <person name="Senalik D."/>
            <person name="Macko-Podgorni A."/>
            <person name="Grzebelus D."/>
            <person name="Bostan H."/>
            <person name="Rolling W."/>
            <person name="Curaba J."/>
            <person name="Simon P."/>
        </authorList>
    </citation>
    <scope>NUCLEOTIDE SEQUENCE</scope>
    <source>
        <tissue evidence="1">Leaf</tissue>
    </source>
</reference>
<dbReference type="AlphaFoldDB" id="A0AAF0XQH2"/>
<evidence type="ECO:0000313" key="1">
    <source>
        <dbReference type="EMBL" id="WOH12393.1"/>
    </source>
</evidence>
<reference evidence="1" key="1">
    <citation type="journal article" date="2016" name="Nat. Genet.">
        <title>A high-quality carrot genome assembly provides new insights into carotenoid accumulation and asterid genome evolution.</title>
        <authorList>
            <person name="Iorizzo M."/>
            <person name="Ellison S."/>
            <person name="Senalik D."/>
            <person name="Zeng P."/>
            <person name="Satapoomin P."/>
            <person name="Huang J."/>
            <person name="Bowman M."/>
            <person name="Iovene M."/>
            <person name="Sanseverino W."/>
            <person name="Cavagnaro P."/>
            <person name="Yildiz M."/>
            <person name="Macko-Podgorni A."/>
            <person name="Moranska E."/>
            <person name="Grzebelus E."/>
            <person name="Grzebelus D."/>
            <person name="Ashrafi H."/>
            <person name="Zheng Z."/>
            <person name="Cheng S."/>
            <person name="Spooner D."/>
            <person name="Van Deynze A."/>
            <person name="Simon P."/>
        </authorList>
    </citation>
    <scope>NUCLEOTIDE SEQUENCE</scope>
    <source>
        <tissue evidence="1">Leaf</tissue>
    </source>
</reference>
<protein>
    <submittedName>
        <fullName evidence="1">Uncharacterized protein</fullName>
    </submittedName>
</protein>
<gene>
    <name evidence="1" type="ORF">DCAR_0831896</name>
</gene>
<evidence type="ECO:0000313" key="2">
    <source>
        <dbReference type="Proteomes" id="UP000077755"/>
    </source>
</evidence>
<accession>A0AAF0XQH2</accession>
<sequence length="17" mass="1899">MINLPIQSNLREGLSLT</sequence>
<dbReference type="Proteomes" id="UP000077755">
    <property type="component" value="Chromosome 8"/>
</dbReference>
<keyword evidence="2" id="KW-1185">Reference proteome</keyword>
<dbReference type="EMBL" id="CP093350">
    <property type="protein sequence ID" value="WOH12393.1"/>
    <property type="molecule type" value="Genomic_DNA"/>
</dbReference>
<organism evidence="1 2">
    <name type="scientific">Daucus carota subsp. sativus</name>
    <name type="common">Carrot</name>
    <dbReference type="NCBI Taxonomy" id="79200"/>
    <lineage>
        <taxon>Eukaryota</taxon>
        <taxon>Viridiplantae</taxon>
        <taxon>Streptophyta</taxon>
        <taxon>Embryophyta</taxon>
        <taxon>Tracheophyta</taxon>
        <taxon>Spermatophyta</taxon>
        <taxon>Magnoliopsida</taxon>
        <taxon>eudicotyledons</taxon>
        <taxon>Gunneridae</taxon>
        <taxon>Pentapetalae</taxon>
        <taxon>asterids</taxon>
        <taxon>campanulids</taxon>
        <taxon>Apiales</taxon>
        <taxon>Apiaceae</taxon>
        <taxon>Apioideae</taxon>
        <taxon>Scandiceae</taxon>
        <taxon>Daucinae</taxon>
        <taxon>Daucus</taxon>
        <taxon>Daucus sect. Daucus</taxon>
    </lineage>
</organism>
<name>A0AAF0XQH2_DAUCS</name>
<proteinExistence type="predicted"/>